<dbReference type="InterPro" id="IPR016181">
    <property type="entry name" value="Acyl_CoA_acyltransferase"/>
</dbReference>
<name>A0A9E7ZNA0_9HYPH</name>
<dbReference type="Gene3D" id="3.40.630.30">
    <property type="match status" value="1"/>
</dbReference>
<dbReference type="PANTHER" id="PTHR31435">
    <property type="entry name" value="PROTEIN NATD1"/>
    <property type="match status" value="1"/>
</dbReference>
<dbReference type="InterPro" id="IPR045057">
    <property type="entry name" value="Gcn5-rel_NAT"/>
</dbReference>
<dbReference type="SUPFAM" id="SSF55729">
    <property type="entry name" value="Acyl-CoA N-acyltransferases (Nat)"/>
    <property type="match status" value="1"/>
</dbReference>
<sequence length="104" mass="11746">MRALQQSDWTIADHPADNRFVMNFPGGMAFAVYGRLDDDLIVSHTEVPAAFRGRGIGERLVEGVFRVARERGLRIVPACGFVAEWARRHPEFHDVLSVRDGARR</sequence>
<evidence type="ECO:0000313" key="2">
    <source>
        <dbReference type="EMBL" id="UZF88995.1"/>
    </source>
</evidence>
<dbReference type="PROSITE" id="PS51729">
    <property type="entry name" value="GNAT_YJDJ"/>
    <property type="match status" value="1"/>
</dbReference>
<protein>
    <submittedName>
        <fullName evidence="2">N-acetyltransferase</fullName>
    </submittedName>
</protein>
<dbReference type="PANTHER" id="PTHR31435:SF10">
    <property type="entry name" value="BSR4717 PROTEIN"/>
    <property type="match status" value="1"/>
</dbReference>
<proteinExistence type="predicted"/>
<organism evidence="2">
    <name type="scientific">Bosea sp. NBC_00436</name>
    <dbReference type="NCBI Taxonomy" id="2969620"/>
    <lineage>
        <taxon>Bacteria</taxon>
        <taxon>Pseudomonadati</taxon>
        <taxon>Pseudomonadota</taxon>
        <taxon>Alphaproteobacteria</taxon>
        <taxon>Hyphomicrobiales</taxon>
        <taxon>Boseaceae</taxon>
        <taxon>Bosea</taxon>
    </lineage>
</organism>
<gene>
    <name evidence="2" type="ORF">NWE54_09510</name>
</gene>
<feature type="domain" description="N-acetyltransferase" evidence="1">
    <location>
        <begin position="12"/>
        <end position="97"/>
    </location>
</feature>
<dbReference type="EMBL" id="CP102774">
    <property type="protein sequence ID" value="UZF88995.1"/>
    <property type="molecule type" value="Genomic_DNA"/>
</dbReference>
<reference evidence="2" key="1">
    <citation type="submission" date="2022-08" db="EMBL/GenBank/DDBJ databases">
        <title>Complete Genome Sequences of 2 Bosea sp. soil isolates.</title>
        <authorList>
            <person name="Alvarez Arevalo M."/>
            <person name="Sterndorff E.B."/>
            <person name="Faurdal D."/>
            <person name="Joergensen T.S."/>
            <person name="Weber T."/>
        </authorList>
    </citation>
    <scope>NUCLEOTIDE SEQUENCE</scope>
    <source>
        <strain evidence="2">NBC_00436</strain>
    </source>
</reference>
<dbReference type="InterPro" id="IPR031165">
    <property type="entry name" value="GNAT_YJDJ"/>
</dbReference>
<dbReference type="CDD" id="cd04301">
    <property type="entry name" value="NAT_SF"/>
    <property type="match status" value="1"/>
</dbReference>
<accession>A0A9E7ZNA0</accession>
<evidence type="ECO:0000259" key="1">
    <source>
        <dbReference type="PROSITE" id="PS51729"/>
    </source>
</evidence>
<dbReference type="Pfam" id="PF14542">
    <property type="entry name" value="Acetyltransf_CG"/>
    <property type="match status" value="1"/>
</dbReference>
<dbReference type="AlphaFoldDB" id="A0A9E7ZNA0"/>